<dbReference type="SMART" id="SM00345">
    <property type="entry name" value="HTH_GNTR"/>
    <property type="match status" value="1"/>
</dbReference>
<dbReference type="Gene3D" id="1.10.10.10">
    <property type="entry name" value="Winged helix-like DNA-binding domain superfamily/Winged helix DNA-binding domain"/>
    <property type="match status" value="1"/>
</dbReference>
<keyword evidence="6" id="KW-1185">Reference proteome</keyword>
<dbReference type="SUPFAM" id="SSF48008">
    <property type="entry name" value="GntR ligand-binding domain-like"/>
    <property type="match status" value="1"/>
</dbReference>
<keyword evidence="3" id="KW-0804">Transcription</keyword>
<dbReference type="GO" id="GO:0003677">
    <property type="term" value="F:DNA binding"/>
    <property type="evidence" value="ECO:0007669"/>
    <property type="project" value="UniProtKB-KW"/>
</dbReference>
<evidence type="ECO:0000256" key="2">
    <source>
        <dbReference type="ARBA" id="ARBA00023125"/>
    </source>
</evidence>
<gene>
    <name evidence="5" type="ORF">F1721_34010</name>
</gene>
<dbReference type="SUPFAM" id="SSF46785">
    <property type="entry name" value="Winged helix' DNA-binding domain"/>
    <property type="match status" value="1"/>
</dbReference>
<dbReference type="Proteomes" id="UP000323946">
    <property type="component" value="Unassembled WGS sequence"/>
</dbReference>
<evidence type="ECO:0000313" key="5">
    <source>
        <dbReference type="EMBL" id="KAA5824902.1"/>
    </source>
</evidence>
<sequence>MQDSVQVLGEVNVVDRVPRPKSLTELAYQELRDGILEGGFAPGRRVSVVSLAAEMGMSRSPVRAAVERLATDGLMTLTPGGAFVPTAGRGDLLDALAVRAPLEGLAARLAAPQLADSDIDVLSSIHAEFDAAVKRGDTRVARKADFQFHQQVQTHCGNECLVEHLERVQARVILATYSTAWSSDQTKAVPEHALILAALSARDGEAAGRAATVHLENLAERVRREWRRRDREESSTA</sequence>
<dbReference type="Pfam" id="PF00392">
    <property type="entry name" value="GntR"/>
    <property type="match status" value="1"/>
</dbReference>
<evidence type="ECO:0000256" key="1">
    <source>
        <dbReference type="ARBA" id="ARBA00023015"/>
    </source>
</evidence>
<dbReference type="InterPro" id="IPR011711">
    <property type="entry name" value="GntR_C"/>
</dbReference>
<dbReference type="SMART" id="SM00895">
    <property type="entry name" value="FCD"/>
    <property type="match status" value="1"/>
</dbReference>
<comment type="caution">
    <text evidence="5">The sequence shown here is derived from an EMBL/GenBank/DDBJ whole genome shotgun (WGS) entry which is preliminary data.</text>
</comment>
<evidence type="ECO:0000313" key="6">
    <source>
        <dbReference type="Proteomes" id="UP000323946"/>
    </source>
</evidence>
<organism evidence="5 6">
    <name type="scientific">Saccharopolyspora hirsuta</name>
    <dbReference type="NCBI Taxonomy" id="1837"/>
    <lineage>
        <taxon>Bacteria</taxon>
        <taxon>Bacillati</taxon>
        <taxon>Actinomycetota</taxon>
        <taxon>Actinomycetes</taxon>
        <taxon>Pseudonocardiales</taxon>
        <taxon>Pseudonocardiaceae</taxon>
        <taxon>Saccharopolyspora</taxon>
    </lineage>
</organism>
<dbReference type="InterPro" id="IPR036388">
    <property type="entry name" value="WH-like_DNA-bd_sf"/>
</dbReference>
<dbReference type="EMBL" id="VWPH01000027">
    <property type="protein sequence ID" value="KAA5824902.1"/>
    <property type="molecule type" value="Genomic_DNA"/>
</dbReference>
<dbReference type="Pfam" id="PF07729">
    <property type="entry name" value="FCD"/>
    <property type="match status" value="1"/>
</dbReference>
<proteinExistence type="predicted"/>
<keyword evidence="2" id="KW-0238">DNA-binding</keyword>
<dbReference type="PANTHER" id="PTHR43537">
    <property type="entry name" value="TRANSCRIPTIONAL REGULATOR, GNTR FAMILY"/>
    <property type="match status" value="1"/>
</dbReference>
<dbReference type="InterPro" id="IPR008920">
    <property type="entry name" value="TF_FadR/GntR_C"/>
</dbReference>
<reference evidence="5 6" key="1">
    <citation type="submission" date="2019-09" db="EMBL/GenBank/DDBJ databases">
        <title>Draft genome sequence of the thermophilic Saccharopolyspora hirsuta VKM Ac-666T.</title>
        <authorList>
            <person name="Lobastova T.G."/>
            <person name="Fokina V."/>
            <person name="Bragin E.Y."/>
            <person name="Shtratnikova V.Y."/>
            <person name="Starodumova I.P."/>
            <person name="Tarlachkov S.V."/>
            <person name="Donova M.V."/>
        </authorList>
    </citation>
    <scope>NUCLEOTIDE SEQUENCE [LARGE SCALE GENOMIC DNA]</scope>
    <source>
        <strain evidence="5 6">VKM Ac-666</strain>
    </source>
</reference>
<dbReference type="Gene3D" id="1.20.120.530">
    <property type="entry name" value="GntR ligand-binding domain-like"/>
    <property type="match status" value="1"/>
</dbReference>
<dbReference type="PANTHER" id="PTHR43537:SF24">
    <property type="entry name" value="GLUCONATE OPERON TRANSCRIPTIONAL REPRESSOR"/>
    <property type="match status" value="1"/>
</dbReference>
<accession>A0A5M7B6E9</accession>
<dbReference type="InterPro" id="IPR000524">
    <property type="entry name" value="Tscrpt_reg_HTH_GntR"/>
</dbReference>
<dbReference type="GO" id="GO:0003700">
    <property type="term" value="F:DNA-binding transcription factor activity"/>
    <property type="evidence" value="ECO:0007669"/>
    <property type="project" value="InterPro"/>
</dbReference>
<evidence type="ECO:0000256" key="3">
    <source>
        <dbReference type="ARBA" id="ARBA00023163"/>
    </source>
</evidence>
<name>A0A5M7B6E9_SACHI</name>
<dbReference type="AlphaFoldDB" id="A0A5M7B6E9"/>
<keyword evidence="1" id="KW-0805">Transcription regulation</keyword>
<protein>
    <submittedName>
        <fullName evidence="5">GntR family transcriptional regulator</fullName>
    </submittedName>
</protein>
<feature type="domain" description="HTH gntR-type" evidence="4">
    <location>
        <begin position="21"/>
        <end position="87"/>
    </location>
</feature>
<evidence type="ECO:0000259" key="4">
    <source>
        <dbReference type="PROSITE" id="PS50949"/>
    </source>
</evidence>
<dbReference type="PROSITE" id="PS50949">
    <property type="entry name" value="HTH_GNTR"/>
    <property type="match status" value="1"/>
</dbReference>
<dbReference type="InterPro" id="IPR036390">
    <property type="entry name" value="WH_DNA-bd_sf"/>
</dbReference>
<dbReference type="OrthoDB" id="8680240at2"/>